<protein>
    <submittedName>
        <fullName evidence="1">Uncharacterized protein</fullName>
    </submittedName>
</protein>
<proteinExistence type="predicted"/>
<dbReference type="AlphaFoldDB" id="A0AAD1UH71"/>
<dbReference type="EMBL" id="CAMPGE010006381">
    <property type="protein sequence ID" value="CAI2365224.1"/>
    <property type="molecule type" value="Genomic_DNA"/>
</dbReference>
<keyword evidence="2" id="KW-1185">Reference proteome</keyword>
<dbReference type="Proteomes" id="UP001295684">
    <property type="component" value="Unassembled WGS sequence"/>
</dbReference>
<sequence length="195" mass="22575">MGNKITKDKSSESSQKNQILAELHNKKMSKAEFKEAMFYKAQMYDAVQKYLLIVGIKELSNDFYSKTDSILDLNMKTLIESKDGFQRNLRTLWKILGKQAIYGLSIGTDFVDQKGVSLFPLYYVQNTPLKKVNIVNLCIKRGCSNLVLILIDQYPQEMVRLVNQKESWSLLHDLAMKMENFTLDDEKLATWCIEK</sequence>
<evidence type="ECO:0000313" key="1">
    <source>
        <dbReference type="EMBL" id="CAI2365224.1"/>
    </source>
</evidence>
<comment type="caution">
    <text evidence="1">The sequence shown here is derived from an EMBL/GenBank/DDBJ whole genome shotgun (WGS) entry which is preliminary data.</text>
</comment>
<evidence type="ECO:0000313" key="2">
    <source>
        <dbReference type="Proteomes" id="UP001295684"/>
    </source>
</evidence>
<reference evidence="1" key="1">
    <citation type="submission" date="2023-07" db="EMBL/GenBank/DDBJ databases">
        <authorList>
            <consortium name="AG Swart"/>
            <person name="Singh M."/>
            <person name="Singh A."/>
            <person name="Seah K."/>
            <person name="Emmerich C."/>
        </authorList>
    </citation>
    <scope>NUCLEOTIDE SEQUENCE</scope>
    <source>
        <strain evidence="1">DP1</strain>
    </source>
</reference>
<gene>
    <name evidence="1" type="ORF">ECRASSUSDP1_LOCUS6574</name>
</gene>
<name>A0AAD1UH71_EUPCR</name>
<organism evidence="1 2">
    <name type="scientific">Euplotes crassus</name>
    <dbReference type="NCBI Taxonomy" id="5936"/>
    <lineage>
        <taxon>Eukaryota</taxon>
        <taxon>Sar</taxon>
        <taxon>Alveolata</taxon>
        <taxon>Ciliophora</taxon>
        <taxon>Intramacronucleata</taxon>
        <taxon>Spirotrichea</taxon>
        <taxon>Hypotrichia</taxon>
        <taxon>Euplotida</taxon>
        <taxon>Euplotidae</taxon>
        <taxon>Moneuplotes</taxon>
    </lineage>
</organism>
<accession>A0AAD1UH71</accession>